<gene>
    <name evidence="1" type="ORF">SAMN05878391_2112</name>
</gene>
<dbReference type="AlphaFoldDB" id="A0A285UPQ6"/>
<dbReference type="EMBL" id="OBQF01000005">
    <property type="protein sequence ID" value="SOC43799.1"/>
    <property type="molecule type" value="Genomic_DNA"/>
</dbReference>
<dbReference type="OrthoDB" id="1453311at2"/>
<evidence type="ECO:0000313" key="2">
    <source>
        <dbReference type="Proteomes" id="UP000219412"/>
    </source>
</evidence>
<organism evidence="1 2">
    <name type="scientific">Salinicoccus kekensis</name>
    <dbReference type="NCBI Taxonomy" id="714307"/>
    <lineage>
        <taxon>Bacteria</taxon>
        <taxon>Bacillati</taxon>
        <taxon>Bacillota</taxon>
        <taxon>Bacilli</taxon>
        <taxon>Bacillales</taxon>
        <taxon>Staphylococcaceae</taxon>
        <taxon>Salinicoccus</taxon>
    </lineage>
</organism>
<evidence type="ECO:0000313" key="1">
    <source>
        <dbReference type="EMBL" id="SOC43799.1"/>
    </source>
</evidence>
<dbReference type="Pfam" id="PF14281">
    <property type="entry name" value="PDDEXK_4"/>
    <property type="match status" value="1"/>
</dbReference>
<protein>
    <submittedName>
        <fullName evidence="1">PD-(D/E)XK nuclease superfamily protein</fullName>
    </submittedName>
</protein>
<proteinExistence type="predicted"/>
<dbReference type="InterPro" id="IPR029470">
    <property type="entry name" value="PDDEXK_4"/>
</dbReference>
<sequence length="402" mass="47100">MMIGKEERDALQNFLMNTDELDKLEGRLSGFNVFETLGIVNMEIRHSNVIGWLFSPNEQHGWGDAFLKRFLQEITQKYEGQLTIDPLDLLLWDYHDLIVRREWQNIDLLAVSESNKFVLVIENKVWSKESRHQLNKYHEIIKNGFPDYHKVFVYLTPFGDEASNPDLWLSMDYNQMVNMINSSLERRRHSMETSVKLFIEQYMDILRRYVVGDKELEKICQDIYFKHKKALDLIFEYKPDMYSEISTKLQGMIESHEDLVLDSSNKNLIRFTTNQLAETVEAEGRGWTSSRRILLFEFQNTARGLRIKLIIGPGESAVREKLYDIASNNTAFRGRNGKLTTAYTTIFVKNILDYNEAHEVDPEKLHNDIESRVERFFGKDLKTLEKVILEGYGLESSKPPMD</sequence>
<accession>A0A285UPQ6</accession>
<name>A0A285UPQ6_9STAP</name>
<dbReference type="Proteomes" id="UP000219412">
    <property type="component" value="Unassembled WGS sequence"/>
</dbReference>
<keyword evidence="2" id="KW-1185">Reference proteome</keyword>
<reference evidence="2" key="1">
    <citation type="submission" date="2017-08" db="EMBL/GenBank/DDBJ databases">
        <authorList>
            <person name="Varghese N."/>
            <person name="Submissions S."/>
        </authorList>
    </citation>
    <scope>NUCLEOTIDE SEQUENCE [LARGE SCALE GENOMIC DNA]</scope>
    <source>
        <strain evidence="2">DSM 23173</strain>
    </source>
</reference>